<dbReference type="EMBL" id="LT598653">
    <property type="protein sequence ID" value="SBV33102.1"/>
    <property type="molecule type" value="Genomic_DNA"/>
</dbReference>
<keyword evidence="2" id="KW-0223">Dioxygenase</keyword>
<reference evidence="5" key="1">
    <citation type="submission" date="2016-03" db="EMBL/GenBank/DDBJ databases">
        <authorList>
            <person name="Ploux O."/>
        </authorList>
    </citation>
    <scope>NUCLEOTIDE SEQUENCE</scope>
    <source>
        <strain evidence="5">UC10</strain>
    </source>
</reference>
<organism evidence="5">
    <name type="scientific">uncultured Sphingopyxis sp</name>
    <dbReference type="NCBI Taxonomy" id="310581"/>
    <lineage>
        <taxon>Bacteria</taxon>
        <taxon>Pseudomonadati</taxon>
        <taxon>Pseudomonadota</taxon>
        <taxon>Alphaproteobacteria</taxon>
        <taxon>Sphingomonadales</taxon>
        <taxon>Sphingomonadaceae</taxon>
        <taxon>Sphingopyxis</taxon>
        <taxon>environmental samples</taxon>
    </lineage>
</organism>
<evidence type="ECO:0000259" key="4">
    <source>
        <dbReference type="Pfam" id="PF05118"/>
    </source>
</evidence>
<evidence type="ECO:0000313" key="5">
    <source>
        <dbReference type="EMBL" id="SBV33102.1"/>
    </source>
</evidence>
<name>A0A1Y5PSV1_9SPHN</name>
<dbReference type="AlphaFoldDB" id="A0A1Y5PSV1"/>
<gene>
    <name evidence="5" type="ORF">SPPYR_1982</name>
</gene>
<dbReference type="SUPFAM" id="SSF51197">
    <property type="entry name" value="Clavaminate synthase-like"/>
    <property type="match status" value="1"/>
</dbReference>
<comment type="similarity">
    <text evidence="1">Belongs to the aspartyl/asparaginyl beta-hydroxylase family.</text>
</comment>
<feature type="domain" description="Aspartyl/asparaginy/proline hydroxylase" evidence="4">
    <location>
        <begin position="170"/>
        <end position="330"/>
    </location>
</feature>
<sequence length="353" mass="38549">MPRTMTGQTTWLDQARDAHRRGDVAAETAALDAAIRADRGNLPALLAMAELKRRLADDRAAGSFYRLALGTAAQARSVPPALHPGLQRAEQFLAETERAFADHLLGQLRGAGIDTKNATPRVAEALRMLAGEQPLYVQQPNMFYFPGLAQRPFFERSDFDWAEAVEAATGAIRAELLAMIDSAADAFGPYVTAAPGRPPPNNPLLDKPDWGAAWLWKDGAVADGMAALCPAALAALELAPQPVIPGRAPIALFSRLTPGTHIQPHHGMLNTRLICHLPLIVPDGCGLRVGAETRGWREGELLIFDDSFEHEAWNRGTSDRTILLFEIWRPDIDADEREQLTRIFAAIDTYGEQ</sequence>
<accession>A0A1Y5PSV1</accession>
<dbReference type="InterPro" id="IPR007803">
    <property type="entry name" value="Asp/Arg/Pro-Hydrxlase"/>
</dbReference>
<proteinExistence type="inferred from homology"/>
<dbReference type="Pfam" id="PF05118">
    <property type="entry name" value="Asp_Arg_Hydrox"/>
    <property type="match status" value="1"/>
</dbReference>
<dbReference type="PANTHER" id="PTHR46332">
    <property type="entry name" value="ASPARTATE BETA-HYDROXYLASE DOMAIN-CONTAINING PROTEIN 2"/>
    <property type="match status" value="1"/>
</dbReference>
<protein>
    <submittedName>
        <fullName evidence="5">Aspartyl/Asparaginyl beta-hydroxylase</fullName>
    </submittedName>
</protein>
<dbReference type="KEGG" id="sphu:SPPYR_1982"/>
<dbReference type="GO" id="GO:0051213">
    <property type="term" value="F:dioxygenase activity"/>
    <property type="evidence" value="ECO:0007669"/>
    <property type="project" value="UniProtKB-KW"/>
</dbReference>
<dbReference type="Gene3D" id="2.60.120.330">
    <property type="entry name" value="B-lactam Antibiotic, Isopenicillin N Synthase, Chain"/>
    <property type="match status" value="1"/>
</dbReference>
<dbReference type="InterPro" id="IPR051821">
    <property type="entry name" value="Asp/Asn_beta-hydroxylase"/>
</dbReference>
<evidence type="ECO:0000256" key="2">
    <source>
        <dbReference type="ARBA" id="ARBA00022964"/>
    </source>
</evidence>
<dbReference type="InterPro" id="IPR027443">
    <property type="entry name" value="IPNS-like_sf"/>
</dbReference>
<evidence type="ECO:0000256" key="1">
    <source>
        <dbReference type="ARBA" id="ARBA00007730"/>
    </source>
</evidence>
<dbReference type="GO" id="GO:0016020">
    <property type="term" value="C:membrane"/>
    <property type="evidence" value="ECO:0007669"/>
    <property type="project" value="TreeGrafter"/>
</dbReference>
<dbReference type="PANTHER" id="PTHR46332:SF5">
    <property type="entry name" value="ASPARTATE BETA-HYDROXYLASE DOMAIN CONTAINING 2"/>
    <property type="match status" value="1"/>
</dbReference>
<evidence type="ECO:0000256" key="3">
    <source>
        <dbReference type="ARBA" id="ARBA00023002"/>
    </source>
</evidence>
<keyword evidence="3" id="KW-0560">Oxidoreductase</keyword>